<keyword evidence="2" id="KW-1185">Reference proteome</keyword>
<evidence type="ECO:0000313" key="2">
    <source>
        <dbReference type="Proteomes" id="UP000199607"/>
    </source>
</evidence>
<protein>
    <submittedName>
        <fullName evidence="1">Uncharacterized protein</fullName>
    </submittedName>
</protein>
<proteinExistence type="predicted"/>
<dbReference type="EMBL" id="FOTC01000006">
    <property type="protein sequence ID" value="SFL44694.1"/>
    <property type="molecule type" value="Genomic_DNA"/>
</dbReference>
<dbReference type="AlphaFoldDB" id="A0A1I4HRJ9"/>
<dbReference type="Proteomes" id="UP000199607">
    <property type="component" value="Unassembled WGS sequence"/>
</dbReference>
<reference evidence="2" key="1">
    <citation type="submission" date="2016-10" db="EMBL/GenBank/DDBJ databases">
        <authorList>
            <person name="Varghese N."/>
            <person name="Submissions S."/>
        </authorList>
    </citation>
    <scope>NUCLEOTIDE SEQUENCE [LARGE SCALE GENOMIC DNA]</scope>
    <source>
        <strain evidence="2">CGMCC 1.7738</strain>
    </source>
</reference>
<evidence type="ECO:0000313" key="1">
    <source>
        <dbReference type="EMBL" id="SFL44694.1"/>
    </source>
</evidence>
<sequence>MVTPPFISESPIWWSRHQDMVRYETVVDDGQLSLVHEDERIEVGSMAAVADLVGGETYTLTYTDAQASTAWLQTDDDNELTIDVPDAVERLTHTSEFATLVRDCPLDETGESGHPRRTELFATLLMKIWDSKGNLDSLSDG</sequence>
<organism evidence="1 2">
    <name type="scientific">Halogranum rubrum</name>
    <dbReference type="NCBI Taxonomy" id="553466"/>
    <lineage>
        <taxon>Archaea</taxon>
        <taxon>Methanobacteriati</taxon>
        <taxon>Methanobacteriota</taxon>
        <taxon>Stenosarchaea group</taxon>
        <taxon>Halobacteria</taxon>
        <taxon>Halobacteriales</taxon>
        <taxon>Haloferacaceae</taxon>
    </lineage>
</organism>
<accession>A0A1I4HRJ9</accession>
<gene>
    <name evidence="1" type="ORF">SAMN04487950_3787</name>
</gene>
<name>A0A1I4HRJ9_9EURY</name>